<dbReference type="Proteomes" id="UP000618754">
    <property type="component" value="Unassembled WGS sequence"/>
</dbReference>
<evidence type="ECO:0000256" key="1">
    <source>
        <dbReference type="SAM" id="SignalP"/>
    </source>
</evidence>
<dbReference type="EMBL" id="JACWMW010000002">
    <property type="protein sequence ID" value="MBD1385984.1"/>
    <property type="molecule type" value="Genomic_DNA"/>
</dbReference>
<evidence type="ECO:0000313" key="3">
    <source>
        <dbReference type="Proteomes" id="UP000618754"/>
    </source>
</evidence>
<gene>
    <name evidence="2" type="ORF">IDJ75_11890</name>
</gene>
<accession>A0ABR7X5X5</accession>
<keyword evidence="3" id="KW-1185">Reference proteome</keyword>
<dbReference type="RefSeq" id="WP_191175829.1">
    <property type="nucleotide sequence ID" value="NZ_JACWMW010000002.1"/>
</dbReference>
<evidence type="ECO:0000313" key="2">
    <source>
        <dbReference type="EMBL" id="MBD1385984.1"/>
    </source>
</evidence>
<dbReference type="InterPro" id="IPR026341">
    <property type="entry name" value="T9SS_type_B"/>
</dbReference>
<reference evidence="2 3" key="1">
    <citation type="submission" date="2020-09" db="EMBL/GenBank/DDBJ databases">
        <title>Novel species of Mucilaginibacter isolated from a glacier on the Tibetan Plateau.</title>
        <authorList>
            <person name="Liu Q."/>
            <person name="Xin Y.-H."/>
        </authorList>
    </citation>
    <scope>NUCLEOTIDE SEQUENCE [LARGE SCALE GENOMIC DNA]</scope>
    <source>
        <strain evidence="2 3">CGMCC 1.13878</strain>
    </source>
</reference>
<organism evidence="2 3">
    <name type="scientific">Mucilaginibacter rigui</name>
    <dbReference type="NCBI Taxonomy" id="534635"/>
    <lineage>
        <taxon>Bacteria</taxon>
        <taxon>Pseudomonadati</taxon>
        <taxon>Bacteroidota</taxon>
        <taxon>Sphingobacteriia</taxon>
        <taxon>Sphingobacteriales</taxon>
        <taxon>Sphingobacteriaceae</taxon>
        <taxon>Mucilaginibacter</taxon>
    </lineage>
</organism>
<name>A0ABR7X5X5_9SPHI</name>
<feature type="chain" id="PRO_5047445460" evidence="1">
    <location>
        <begin position="24"/>
        <end position="650"/>
    </location>
</feature>
<comment type="caution">
    <text evidence="2">The sequence shown here is derived from an EMBL/GenBank/DDBJ whole genome shotgun (WGS) entry which is preliminary data.</text>
</comment>
<keyword evidence="1" id="KW-0732">Signal</keyword>
<sequence>MLTKKLKLLLPVFIILLSARGLAQSSLGDPVLYEDFGFGTNYTPIGPPLGSKYTTMQAGGNGGRCPNPGAYLILNSSANCYGDTFKTINFDHSGTNPFGYLMMVNGDDKPVVYYTNTIDAGVFCAGAKYQFAAYLNNINTGMPRPDGYVDADVRFTVKTSKGAILADYVTGPLDPNESFAQYHVDFVAPNDGSDVIITLSNNALTGTVGNDFAMDDITVKAYGPVIDAGIGSTTGPTTIPQCLDDGPKKYILKSFPHNYTTPQYQWQSNFNKNGWVNMPGKTGANLPLDNEFLNPVVGKYQYRVGVLSAPGVSLNCQTFSLPITIDVVKNPSFKLPEITSVCKGEILSIHADGGTEFHWTYPDGRTSDAHFLDVSTSASKSDEGVYKVVISQDGCSYLTQTQVVVGEPLVIKVDDAAPVICEGQAVQLGVSGGTTYKWTPSMGLDHDDIPNPMANPKVNTEYNVLISNGSCTKQRTVTVTVLKLPVANAGPDRTMKEEEPITLHGTVAGTNVNYFWTPTDYMDNPTSLTPQINPPDNITYTLHVQSPDNCGIVSDEMEVRVFKKLTVPSTFTPNGDGINDTWRIDKLITYPESVLTIYTRDGHEVFRTIGDARQWTGIYQGKSLPSGVYYYVIDLKNDLPKRAGWVMLLR</sequence>
<dbReference type="Pfam" id="PF13585">
    <property type="entry name" value="CHU_C"/>
    <property type="match status" value="1"/>
</dbReference>
<dbReference type="NCBIfam" id="TIGR04131">
    <property type="entry name" value="Bac_Flav_CTERM"/>
    <property type="match status" value="1"/>
</dbReference>
<protein>
    <submittedName>
        <fullName evidence="2">Gliding motility-associated C-terminal domain-containing protein</fullName>
    </submittedName>
</protein>
<feature type="signal peptide" evidence="1">
    <location>
        <begin position="1"/>
        <end position="23"/>
    </location>
</feature>
<proteinExistence type="predicted"/>